<feature type="non-terminal residue" evidence="3">
    <location>
        <position position="268"/>
    </location>
</feature>
<protein>
    <recommendedName>
        <fullName evidence="2">C2H2-type domain-containing protein</fullName>
    </recommendedName>
</protein>
<dbReference type="AlphaFoldDB" id="A0AAV2RYG9"/>
<comment type="caution">
    <text evidence="3">The sequence shown here is derived from an EMBL/GenBank/DDBJ whole genome shotgun (WGS) entry which is preliminary data.</text>
</comment>
<feature type="domain" description="C2H2-type" evidence="2">
    <location>
        <begin position="114"/>
        <end position="133"/>
    </location>
</feature>
<feature type="region of interest" description="Disordered" evidence="1">
    <location>
        <begin position="59"/>
        <end position="94"/>
    </location>
</feature>
<organism evidence="3 4">
    <name type="scientific">Meganyctiphanes norvegica</name>
    <name type="common">Northern krill</name>
    <name type="synonym">Thysanopoda norvegica</name>
    <dbReference type="NCBI Taxonomy" id="48144"/>
    <lineage>
        <taxon>Eukaryota</taxon>
        <taxon>Metazoa</taxon>
        <taxon>Ecdysozoa</taxon>
        <taxon>Arthropoda</taxon>
        <taxon>Crustacea</taxon>
        <taxon>Multicrustacea</taxon>
        <taxon>Malacostraca</taxon>
        <taxon>Eumalacostraca</taxon>
        <taxon>Eucarida</taxon>
        <taxon>Euphausiacea</taxon>
        <taxon>Euphausiidae</taxon>
        <taxon>Meganyctiphanes</taxon>
    </lineage>
</organism>
<keyword evidence="4" id="KW-1185">Reference proteome</keyword>
<evidence type="ECO:0000313" key="4">
    <source>
        <dbReference type="Proteomes" id="UP001497623"/>
    </source>
</evidence>
<sequence length="268" mass="30832">MSRLIPSPNVDEEEEKKDWKAEKGEWEKLIKCPHCSHQLKRKKLKKHIANIHPALFVDKPGDSNNTSTGATSRGFNRSFLPKPKMLGPNPSRTPIPSHVKEHITQMMQCDPWKTKCDFCPYIGNNLSRHMLTHTEEGKRILKDEREEILSCTYCNYMCKKKNLRKHIKNEHPHMIGQDMDGEETNVPDNSYSNNHFNNFNPMPTSDSQKLRWGNAPIPDVTASLDLLKTPYKNNYGSFTSGEIFQQDKPNPSNGANPNRSMNNNFNQK</sequence>
<dbReference type="SMART" id="SM00355">
    <property type="entry name" value="ZnF_C2H2"/>
    <property type="match status" value="3"/>
</dbReference>
<feature type="region of interest" description="Disordered" evidence="1">
    <location>
        <begin position="1"/>
        <end position="20"/>
    </location>
</feature>
<proteinExistence type="predicted"/>
<dbReference type="Proteomes" id="UP001497623">
    <property type="component" value="Unassembled WGS sequence"/>
</dbReference>
<reference evidence="3 4" key="1">
    <citation type="submission" date="2024-05" db="EMBL/GenBank/DDBJ databases">
        <authorList>
            <person name="Wallberg A."/>
        </authorList>
    </citation>
    <scope>NUCLEOTIDE SEQUENCE [LARGE SCALE GENOMIC DNA]</scope>
</reference>
<evidence type="ECO:0000259" key="2">
    <source>
        <dbReference type="SMART" id="SM00355"/>
    </source>
</evidence>
<dbReference type="EMBL" id="CAXKWB010038434">
    <property type="protein sequence ID" value="CAL4151648.1"/>
    <property type="molecule type" value="Genomic_DNA"/>
</dbReference>
<accession>A0AAV2RYG9</accession>
<evidence type="ECO:0000313" key="3">
    <source>
        <dbReference type="EMBL" id="CAL4151648.1"/>
    </source>
</evidence>
<evidence type="ECO:0000256" key="1">
    <source>
        <dbReference type="SAM" id="MobiDB-lite"/>
    </source>
</evidence>
<gene>
    <name evidence="3" type="ORF">MNOR_LOCUS30812</name>
</gene>
<dbReference type="InterPro" id="IPR013087">
    <property type="entry name" value="Znf_C2H2_type"/>
</dbReference>
<name>A0AAV2RYG9_MEGNR</name>
<feature type="compositionally biased region" description="Polar residues" evidence="1">
    <location>
        <begin position="62"/>
        <end position="75"/>
    </location>
</feature>
<feature type="domain" description="C2H2-type" evidence="2">
    <location>
        <begin position="149"/>
        <end position="171"/>
    </location>
</feature>
<feature type="domain" description="C2H2-type" evidence="2">
    <location>
        <begin position="30"/>
        <end position="52"/>
    </location>
</feature>
<feature type="region of interest" description="Disordered" evidence="1">
    <location>
        <begin position="238"/>
        <end position="268"/>
    </location>
</feature>